<reference evidence="1 2" key="1">
    <citation type="submission" date="2020-04" db="EMBL/GenBank/DDBJ databases">
        <authorList>
            <person name="Hitch T.C.A."/>
            <person name="Wylensek D."/>
            <person name="Clavel T."/>
        </authorList>
    </citation>
    <scope>NUCLEOTIDE SEQUENCE [LARGE SCALE GENOMIC DNA]</scope>
    <source>
        <strain evidence="1 2">COR2-253-APC-1A</strain>
    </source>
</reference>
<gene>
    <name evidence="1" type="ORF">HF882_06820</name>
</gene>
<evidence type="ECO:0000313" key="1">
    <source>
        <dbReference type="EMBL" id="NMD86295.1"/>
    </source>
</evidence>
<protein>
    <submittedName>
        <fullName evidence="1">Uncharacterized protein</fullName>
    </submittedName>
</protein>
<accession>A0A848ASF0</accession>
<dbReference type="Proteomes" id="UP000576225">
    <property type="component" value="Unassembled WGS sequence"/>
</dbReference>
<name>A0A848ASF0_9BACT</name>
<dbReference type="RefSeq" id="WP_168962088.1">
    <property type="nucleotide sequence ID" value="NZ_JABAEW010000009.1"/>
</dbReference>
<comment type="caution">
    <text evidence="1">The sequence shown here is derived from an EMBL/GenBank/DDBJ whole genome shotgun (WGS) entry which is preliminary data.</text>
</comment>
<sequence length="96" mass="10654">MFHPDTDVIIQQPDAIVDGRQTYTNLPARGRVIDFSQRDVDYFGTVQEGKIILIAPPDIPKLPARIVAEGVTYDLKSVRICRDLSGRLVGCRCAVV</sequence>
<organism evidence="1 2">
    <name type="scientific">Victivallis vadensis</name>
    <dbReference type="NCBI Taxonomy" id="172901"/>
    <lineage>
        <taxon>Bacteria</taxon>
        <taxon>Pseudomonadati</taxon>
        <taxon>Lentisphaerota</taxon>
        <taxon>Lentisphaeria</taxon>
        <taxon>Victivallales</taxon>
        <taxon>Victivallaceae</taxon>
        <taxon>Victivallis</taxon>
    </lineage>
</organism>
<proteinExistence type="predicted"/>
<dbReference type="EMBL" id="JABAEW010000009">
    <property type="protein sequence ID" value="NMD86295.1"/>
    <property type="molecule type" value="Genomic_DNA"/>
</dbReference>
<evidence type="ECO:0000313" key="2">
    <source>
        <dbReference type="Proteomes" id="UP000576225"/>
    </source>
</evidence>
<dbReference type="AlphaFoldDB" id="A0A848ASF0"/>